<organism evidence="6 7">
    <name type="scientific">Vanilla planifolia</name>
    <name type="common">Vanilla</name>
    <dbReference type="NCBI Taxonomy" id="51239"/>
    <lineage>
        <taxon>Eukaryota</taxon>
        <taxon>Viridiplantae</taxon>
        <taxon>Streptophyta</taxon>
        <taxon>Embryophyta</taxon>
        <taxon>Tracheophyta</taxon>
        <taxon>Spermatophyta</taxon>
        <taxon>Magnoliopsida</taxon>
        <taxon>Liliopsida</taxon>
        <taxon>Asparagales</taxon>
        <taxon>Orchidaceae</taxon>
        <taxon>Vanilloideae</taxon>
        <taxon>Vanilleae</taxon>
        <taxon>Vanilla</taxon>
    </lineage>
</organism>
<evidence type="ECO:0000256" key="4">
    <source>
        <dbReference type="SAM" id="MobiDB-lite"/>
    </source>
</evidence>
<dbReference type="InterPro" id="IPR033467">
    <property type="entry name" value="Tesmin/TSO1-like_CXC"/>
</dbReference>
<comment type="subcellular location">
    <subcellularLocation>
        <location evidence="1">Nucleus</location>
    </subcellularLocation>
</comment>
<dbReference type="EMBL" id="JADCNM010000011">
    <property type="protein sequence ID" value="KAG0462965.1"/>
    <property type="molecule type" value="Genomic_DNA"/>
</dbReference>
<dbReference type="PANTHER" id="PTHR46159">
    <property type="entry name" value="PROTEIN TESMIN/TSO1-LIKE CXC 2"/>
    <property type="match status" value="1"/>
</dbReference>
<feature type="compositionally biased region" description="Basic and acidic residues" evidence="4">
    <location>
        <begin position="1033"/>
        <end position="1047"/>
    </location>
</feature>
<feature type="domain" description="CRC" evidence="5">
    <location>
        <begin position="633"/>
        <end position="757"/>
    </location>
</feature>
<dbReference type="Proteomes" id="UP000639772">
    <property type="component" value="Chromosome 11"/>
</dbReference>
<feature type="region of interest" description="Disordered" evidence="4">
    <location>
        <begin position="976"/>
        <end position="1047"/>
    </location>
</feature>
<protein>
    <recommendedName>
        <fullName evidence="5">CRC domain-containing protein</fullName>
    </recommendedName>
</protein>
<evidence type="ECO:0000256" key="3">
    <source>
        <dbReference type="ARBA" id="ARBA00023242"/>
    </source>
</evidence>
<dbReference type="Pfam" id="PF03638">
    <property type="entry name" value="TCR"/>
    <property type="match status" value="2"/>
</dbReference>
<evidence type="ECO:0000313" key="6">
    <source>
        <dbReference type="EMBL" id="KAG0462965.1"/>
    </source>
</evidence>
<feature type="region of interest" description="Disordered" evidence="4">
    <location>
        <begin position="543"/>
        <end position="627"/>
    </location>
</feature>
<gene>
    <name evidence="6" type="ORF">HPP92_021441</name>
</gene>
<evidence type="ECO:0000313" key="7">
    <source>
        <dbReference type="Proteomes" id="UP000639772"/>
    </source>
</evidence>
<dbReference type="InterPro" id="IPR005172">
    <property type="entry name" value="CRC"/>
</dbReference>
<reference evidence="6 7" key="1">
    <citation type="journal article" date="2020" name="Nat. Food">
        <title>A phased Vanilla planifolia genome enables genetic improvement of flavour and production.</title>
        <authorList>
            <person name="Hasing T."/>
            <person name="Tang H."/>
            <person name="Brym M."/>
            <person name="Khazi F."/>
            <person name="Huang T."/>
            <person name="Chambers A.H."/>
        </authorList>
    </citation>
    <scope>NUCLEOTIDE SEQUENCE [LARGE SCALE GENOMIC DNA]</scope>
    <source>
        <tissue evidence="6">Leaf</tissue>
    </source>
</reference>
<feature type="compositionally biased region" description="Low complexity" evidence="4">
    <location>
        <begin position="544"/>
        <end position="559"/>
    </location>
</feature>
<dbReference type="GO" id="GO:0003700">
    <property type="term" value="F:DNA-binding transcription factor activity"/>
    <property type="evidence" value="ECO:0007669"/>
    <property type="project" value="InterPro"/>
</dbReference>
<dbReference type="AlphaFoldDB" id="A0A835PYW0"/>
<dbReference type="InterPro" id="IPR044522">
    <property type="entry name" value="TSO1-like"/>
</dbReference>
<dbReference type="SMART" id="SM01114">
    <property type="entry name" value="CXC"/>
    <property type="match status" value="2"/>
</dbReference>
<evidence type="ECO:0000256" key="1">
    <source>
        <dbReference type="ARBA" id="ARBA00004123"/>
    </source>
</evidence>
<accession>A0A835PYW0</accession>
<name>A0A835PYW0_VANPL</name>
<feature type="compositionally biased region" description="Polar residues" evidence="4">
    <location>
        <begin position="562"/>
        <end position="575"/>
    </location>
</feature>
<dbReference type="OrthoDB" id="6283463at2759"/>
<keyword evidence="3" id="KW-0539">Nucleus</keyword>
<dbReference type="GO" id="GO:0005634">
    <property type="term" value="C:nucleus"/>
    <property type="evidence" value="ECO:0007669"/>
    <property type="project" value="UniProtKB-SubCell"/>
</dbReference>
<evidence type="ECO:0000259" key="5">
    <source>
        <dbReference type="PROSITE" id="PS51634"/>
    </source>
</evidence>
<comment type="similarity">
    <text evidence="2">Belongs to the lin-54 family.</text>
</comment>
<comment type="caution">
    <text evidence="6">The sequence shown here is derived from an EMBL/GenBank/DDBJ whole genome shotgun (WGS) entry which is preliminary data.</text>
</comment>
<feature type="compositionally biased region" description="Polar residues" evidence="4">
    <location>
        <begin position="1000"/>
        <end position="1010"/>
    </location>
</feature>
<evidence type="ECO:0000256" key="2">
    <source>
        <dbReference type="ARBA" id="ARBA00007267"/>
    </source>
</evidence>
<proteinExistence type="inferred from homology"/>
<dbReference type="PROSITE" id="PS51634">
    <property type="entry name" value="CRC"/>
    <property type="match status" value="1"/>
</dbReference>
<dbReference type="PANTHER" id="PTHR46159:SF6">
    <property type="entry name" value="OS12G0605300 PROTEIN"/>
    <property type="match status" value="1"/>
</dbReference>
<sequence>MGSPEGSKPPPTTPAPKDSPFIHFASNLSPIEAFSNRSSSQVFDNIDVPSPQLVFTTPQHRLINSNVWKRSQTIVFPQRNALGDVDDSTESLRSPGVNWHSVPASVVQSDECGYEKFVGSSEKRVNSDHLHDQLCRSPSSVEVYLSIPVEDCDNISSSQDLSLKVDNDATKEDDIIPVSGHSVHMTSSNVDFSQIPPLKSSAADNKSLAESVMEIINLQNKFDLPNAFENNDVAIEGANLDLINQNTVECDDHVVVTDQNASILAEKSMYQQQKPYCPNVSTAVEENVNGEQLRLNPGVVSTKRCIDSASPLTCSLQGGHILPDMQDPDHSCVVNSINHRTDGHADECPSTTGSNALETHDFSLCSSRTEYWSQLEISTELLKDNALHYRGMCKRLQFEDCEGQEVSIGLDHNLMNSRCSHSMSESVIVASNKECLHGSYTNSIAIPDEIETILSLSDNIQCSDVAEADIPKQIEGRFHAVVPRPSGIGLHLNAIESPSQMSCQVNMKFPTTGLDVHGKISFNTCHIKSHGLKAMMVNDAAGHSSIQSTSNSDDSSLGSMGECNNESNKNPSQDCHSPIDAKHSNLKGQPKFRDHHITPCSGKKVPSEETTKSENSTQTSLGKKRKEAPEIEGQKRCNCKKSKCLKLYCDCFAAGIFCTKACTCEGCSNKPEHEGIVCSIKQQIVTRNPLAFAPKVVHANFEARNGDNKHITPPSARHKTGCNCKKSKCLKKYCECYQAGVGCSLGCRCEGCENPCGTKEAYGDVSGMVIGHKKPDEDVGNKASSVKIVEVLESDEECSTKQSISRFILPKPLPKGKGSSDTCRSHFSSGFHQFPSCNSPTYKKNLKGLCSPTEEFEKTIPVNQFKPHLDKSSASKVDSLSPGWSGFSDICKLSPLSDLSPKLCGSSSSMTTQAKASHTRLFQDRDICLGDSLRRHCSPVTPLRRFGEGKFVIEHSTSRQKCNLEHETPEFLEDAHSPIKPIKAGSPNQKRVSPPKTKLNETGPSFSTGLKSGRKFILHSIPQFPPLTPYRNKSKEATRDPSEENGA</sequence>